<feature type="transmembrane region" description="Helical" evidence="1">
    <location>
        <begin position="12"/>
        <end position="29"/>
    </location>
</feature>
<evidence type="ECO:0000313" key="2">
    <source>
        <dbReference type="EMBL" id="PZC70358.1"/>
    </source>
</evidence>
<evidence type="ECO:0000256" key="1">
    <source>
        <dbReference type="SAM" id="Phobius"/>
    </source>
</evidence>
<keyword evidence="3" id="KW-1185">Reference proteome</keyword>
<dbReference type="EMBL" id="KZ150724">
    <property type="protein sequence ID" value="PZC70358.1"/>
    <property type="molecule type" value="Genomic_DNA"/>
</dbReference>
<keyword evidence="1" id="KW-0812">Transmembrane</keyword>
<dbReference type="OrthoDB" id="329835at2759"/>
<proteinExistence type="predicted"/>
<dbReference type="SUPFAM" id="SSF53474">
    <property type="entry name" value="alpha/beta-Hydrolases"/>
    <property type="match status" value="1"/>
</dbReference>
<reference evidence="2 3" key="1">
    <citation type="journal article" date="2017" name="BMC Biol.">
        <title>Genomic innovations, transcriptional plasticity and gene loss underlying the evolution and divergence of two highly polyphagous and invasive Helicoverpa pest species.</title>
        <authorList>
            <person name="Pearce S.L."/>
            <person name="Clarke D.F."/>
            <person name="East P.D."/>
            <person name="Elfekih S."/>
            <person name="Gordon K.H."/>
            <person name="Jermiin L.S."/>
            <person name="McGaughran A."/>
            <person name="Oakeshott J.G."/>
            <person name="Papanikolaou A."/>
            <person name="Perera O.P."/>
            <person name="Rane R.V."/>
            <person name="Richards S."/>
            <person name="Tay W.T."/>
            <person name="Walsh T.K."/>
            <person name="Anderson A."/>
            <person name="Anderson C.J."/>
            <person name="Asgari S."/>
            <person name="Board P.G."/>
            <person name="Bretschneider A."/>
            <person name="Campbell P.M."/>
            <person name="Chertemps T."/>
            <person name="Christeller J.T."/>
            <person name="Coppin C.W."/>
            <person name="Downes S.J."/>
            <person name="Duan G."/>
            <person name="Farnsworth C.A."/>
            <person name="Good R.T."/>
            <person name="Han L.B."/>
            <person name="Han Y.C."/>
            <person name="Hatje K."/>
            <person name="Horne I."/>
            <person name="Huang Y.P."/>
            <person name="Hughes D.S."/>
            <person name="Jacquin-Joly E."/>
            <person name="James W."/>
            <person name="Jhangiani S."/>
            <person name="Kollmar M."/>
            <person name="Kuwar S.S."/>
            <person name="Li S."/>
            <person name="Liu N.Y."/>
            <person name="Maibeche M.T."/>
            <person name="Miller J.R."/>
            <person name="Montagne N."/>
            <person name="Perry T."/>
            <person name="Qu J."/>
            <person name="Song S.V."/>
            <person name="Sutton G.G."/>
            <person name="Vogel H."/>
            <person name="Walenz B.P."/>
            <person name="Xu W."/>
            <person name="Zhang H.J."/>
            <person name="Zou Z."/>
            <person name="Batterham P."/>
            <person name="Edwards O.R."/>
            <person name="Feyereisen R."/>
            <person name="Gibbs R.A."/>
            <person name="Heckel D.G."/>
            <person name="McGrath A."/>
            <person name="Robin C."/>
            <person name="Scherer S.E."/>
            <person name="Worley K.C."/>
            <person name="Wu Y.D."/>
        </authorList>
    </citation>
    <scope>NUCLEOTIDE SEQUENCE [LARGE SCALE GENOMIC DNA]</scope>
    <source>
        <strain evidence="2">Harm_GR_Male_#8</strain>
        <tissue evidence="2">Whole organism</tissue>
    </source>
</reference>
<accession>A0A2W1B1K4</accession>
<keyword evidence="1" id="KW-0472">Membrane</keyword>
<dbReference type="Proteomes" id="UP000249218">
    <property type="component" value="Unassembled WGS sequence"/>
</dbReference>
<sequence>QSVISRLAPGAPFWLLGYSFGSLLILELASRLESEGFKGTVFCLDGAPDFLYALLTMTITFKNDLQLQNSLLCHTVDIVAPNNDITKTLMEKLNEIESYEERVELTIKMSPVQSKYSNKFIANIARACYERLKVVLDFNPKNFKKLQSPVVLLRPKENPPYVVVEENYGLDKYTENTVTVHYLEGNHISIIENKDCANIINRALVESEGQTGKTAENTVTSIVENARQVQV</sequence>
<protein>
    <submittedName>
        <fullName evidence="2">Uncharacterized protein</fullName>
    </submittedName>
</protein>
<gene>
    <name evidence="2" type="primary">HaOG202556</name>
    <name evidence="2" type="ORF">B5X24_HaOG202556</name>
</gene>
<dbReference type="AlphaFoldDB" id="A0A2W1B1K4"/>
<dbReference type="Gene3D" id="3.40.50.1820">
    <property type="entry name" value="alpha/beta hydrolase"/>
    <property type="match status" value="1"/>
</dbReference>
<keyword evidence="1" id="KW-1133">Transmembrane helix</keyword>
<dbReference type="InterPro" id="IPR029058">
    <property type="entry name" value="AB_hydrolase_fold"/>
</dbReference>
<organism evidence="2 3">
    <name type="scientific">Helicoverpa armigera</name>
    <name type="common">Cotton bollworm</name>
    <name type="synonym">Heliothis armigera</name>
    <dbReference type="NCBI Taxonomy" id="29058"/>
    <lineage>
        <taxon>Eukaryota</taxon>
        <taxon>Metazoa</taxon>
        <taxon>Ecdysozoa</taxon>
        <taxon>Arthropoda</taxon>
        <taxon>Hexapoda</taxon>
        <taxon>Insecta</taxon>
        <taxon>Pterygota</taxon>
        <taxon>Neoptera</taxon>
        <taxon>Endopterygota</taxon>
        <taxon>Lepidoptera</taxon>
        <taxon>Glossata</taxon>
        <taxon>Ditrysia</taxon>
        <taxon>Noctuoidea</taxon>
        <taxon>Noctuidae</taxon>
        <taxon>Heliothinae</taxon>
        <taxon>Helicoverpa</taxon>
    </lineage>
</organism>
<evidence type="ECO:0000313" key="3">
    <source>
        <dbReference type="Proteomes" id="UP000249218"/>
    </source>
</evidence>
<name>A0A2W1B1K4_HELAM</name>
<feature type="non-terminal residue" evidence="2">
    <location>
        <position position="1"/>
    </location>
</feature>